<dbReference type="Proteomes" id="UP000323646">
    <property type="component" value="Unassembled WGS sequence"/>
</dbReference>
<evidence type="ECO:0000313" key="1">
    <source>
        <dbReference type="EMBL" id="TYZ19546.1"/>
    </source>
</evidence>
<accession>A0A5D6VV39</accession>
<keyword evidence="2" id="KW-1185">Reference proteome</keyword>
<sequence length="124" mass="13414">MNRADILLILLLLFISFAPLLFLTSQTPDRLYADITVDGKLIRRVALSGHTGRDTFVQTTAGGHSNTIVVEEDTIAVTDADCPDKLCVMQGPAKKPGDIIACLPHKLLIEVKGSQTDSGLIPMR</sequence>
<evidence type="ECO:0000313" key="2">
    <source>
        <dbReference type="Proteomes" id="UP000323646"/>
    </source>
</evidence>
<comment type="caution">
    <text evidence="1">The sequence shown here is derived from an EMBL/GenBank/DDBJ whole genome shotgun (WGS) entry which is preliminary data.</text>
</comment>
<dbReference type="AlphaFoldDB" id="A0A5D6VV39"/>
<reference evidence="1 2" key="1">
    <citation type="submission" date="2019-08" db="EMBL/GenBank/DDBJ databases">
        <title>Selenomonas sp. mPRGC5 and Selenomonas sp. mPRGC8 isolated from ruminal fluid of dairy goat (Capra hircus).</title>
        <authorList>
            <person name="Poothong S."/>
            <person name="Nuengjamnong C."/>
            <person name="Tanasupawat S."/>
        </authorList>
    </citation>
    <scope>NUCLEOTIDE SEQUENCE [LARGE SCALE GENOMIC DNA]</scope>
    <source>
        <strain evidence="2">mPRGC5</strain>
    </source>
</reference>
<dbReference type="CDD" id="cd09911">
    <property type="entry name" value="Lin0431_like"/>
    <property type="match status" value="1"/>
</dbReference>
<dbReference type="OrthoDB" id="47603at2"/>
<name>A0A5D6VV39_9FIRM</name>
<gene>
    <name evidence="1" type="ORF">FZ040_13280</name>
</gene>
<protein>
    <submittedName>
        <fullName evidence="1">NusG domain II-containing protein</fullName>
    </submittedName>
</protein>
<dbReference type="InterPro" id="IPR038690">
    <property type="entry name" value="NusG_2_sf"/>
</dbReference>
<organism evidence="1 2">
    <name type="scientific">Selenomonas ruminis</name>
    <dbReference type="NCBI Taxonomy" id="2593411"/>
    <lineage>
        <taxon>Bacteria</taxon>
        <taxon>Bacillati</taxon>
        <taxon>Bacillota</taxon>
        <taxon>Negativicutes</taxon>
        <taxon>Selenomonadales</taxon>
        <taxon>Selenomonadaceae</taxon>
        <taxon>Selenomonas</taxon>
    </lineage>
</organism>
<dbReference type="Pfam" id="PF07009">
    <property type="entry name" value="NusG_II"/>
    <property type="match status" value="1"/>
</dbReference>
<dbReference type="Gene3D" id="2.60.320.10">
    <property type="entry name" value="N-utilization substance G protein NusG, insert domain"/>
    <property type="match status" value="1"/>
</dbReference>
<proteinExistence type="predicted"/>
<dbReference type="EMBL" id="VTOY01000022">
    <property type="protein sequence ID" value="TYZ19546.1"/>
    <property type="molecule type" value="Genomic_DNA"/>
</dbReference>